<proteinExistence type="predicted"/>
<accession>A0A553PKU8</accession>
<gene>
    <name evidence="3" type="ORF">TCAL_01710</name>
</gene>
<dbReference type="CDD" id="cd02440">
    <property type="entry name" value="AdoMet_MTases"/>
    <property type="match status" value="1"/>
</dbReference>
<keyword evidence="1" id="KW-0732">Signal</keyword>
<comment type="caution">
    <text evidence="3">The sequence shown here is derived from an EMBL/GenBank/DDBJ whole genome shotgun (WGS) entry which is preliminary data.</text>
</comment>
<dbReference type="PANTHER" id="PTHR43591">
    <property type="entry name" value="METHYLTRANSFERASE"/>
    <property type="match status" value="1"/>
</dbReference>
<organism evidence="3 4">
    <name type="scientific">Tigriopus californicus</name>
    <name type="common">Marine copepod</name>
    <dbReference type="NCBI Taxonomy" id="6832"/>
    <lineage>
        <taxon>Eukaryota</taxon>
        <taxon>Metazoa</taxon>
        <taxon>Ecdysozoa</taxon>
        <taxon>Arthropoda</taxon>
        <taxon>Crustacea</taxon>
        <taxon>Multicrustacea</taxon>
        <taxon>Hexanauplia</taxon>
        <taxon>Copepoda</taxon>
        <taxon>Harpacticoida</taxon>
        <taxon>Harpacticidae</taxon>
        <taxon>Tigriopus</taxon>
    </lineage>
</organism>
<feature type="domain" description="Methyltransferase" evidence="2">
    <location>
        <begin position="285"/>
        <end position="383"/>
    </location>
</feature>
<dbReference type="OrthoDB" id="6329284at2759"/>
<dbReference type="Proteomes" id="UP000318571">
    <property type="component" value="Chromosome 11"/>
</dbReference>
<feature type="chain" id="PRO_5022038123" description="Methyltransferase domain-containing protein" evidence="1">
    <location>
        <begin position="21"/>
        <end position="464"/>
    </location>
</feature>
<dbReference type="Gene3D" id="3.40.50.150">
    <property type="entry name" value="Vaccinia Virus protein VP39"/>
    <property type="match status" value="1"/>
</dbReference>
<evidence type="ECO:0000259" key="2">
    <source>
        <dbReference type="Pfam" id="PF13649"/>
    </source>
</evidence>
<dbReference type="SUPFAM" id="SSF53335">
    <property type="entry name" value="S-adenosyl-L-methionine-dependent methyltransferases"/>
    <property type="match status" value="1"/>
</dbReference>
<dbReference type="OMA" id="MDEYQNG"/>
<evidence type="ECO:0000256" key="1">
    <source>
        <dbReference type="SAM" id="SignalP"/>
    </source>
</evidence>
<feature type="signal peptide" evidence="1">
    <location>
        <begin position="1"/>
        <end position="20"/>
    </location>
</feature>
<dbReference type="InterPro" id="IPR041698">
    <property type="entry name" value="Methyltransf_25"/>
</dbReference>
<dbReference type="GO" id="GO:0008168">
    <property type="term" value="F:methyltransferase activity"/>
    <property type="evidence" value="ECO:0007669"/>
    <property type="project" value="TreeGrafter"/>
</dbReference>
<dbReference type="PANTHER" id="PTHR43591:SF24">
    <property type="entry name" value="2-METHOXY-6-POLYPRENYL-1,4-BENZOQUINOL METHYLASE, MITOCHONDRIAL"/>
    <property type="match status" value="1"/>
</dbReference>
<sequence length="464" mass="52654">MRFVPSLIYSAILASSLVSGSYIPPYIEGVPLTMVVTALDPPDIREAPLYRIEIAVEDAQGEIISGMVHRTFAEFKTLDEEVDRTVLGGVELVLPEEESASLENLNDYLQIVAGNGELMASHLVQDFMGINWSGTDIGFMNNFEQFMEMLLLKRVPHFMPEPPVIDEEDFLAPETPFEVYVYFMAFRHNKLHTAEFLEFFRKYTQSTPSFDGPLDGSDVLFPGAAPVDTPYFYNRTAVHFLPGGYLNGQTVRVSYLGKTKFSFLDEDRIREWVDKLHGDKSPKRILDMGTGNCFSAFVLAEMYPEAQVIGVDLSAPYIRFCRKWLAVRGTPNVEFYYANGETLDFLESETFDFINYAYVLHEMPGENAKMIVDEMVRLLKPGGTLNGFEVPYFEDPLLAEAYSLLNTWGYSWDADGNHGPEPFIHEYEFNAKLPEYLNEVGLQNVEIVPYSLFESIFLAEKPVV</sequence>
<keyword evidence="4" id="KW-1185">Reference proteome</keyword>
<name>A0A553PKU8_TIGCA</name>
<evidence type="ECO:0000313" key="4">
    <source>
        <dbReference type="Proteomes" id="UP000318571"/>
    </source>
</evidence>
<reference evidence="3 4" key="1">
    <citation type="journal article" date="2018" name="Nat. Ecol. Evol.">
        <title>Genomic signatures of mitonuclear coevolution across populations of Tigriopus californicus.</title>
        <authorList>
            <person name="Barreto F.S."/>
            <person name="Watson E.T."/>
            <person name="Lima T.G."/>
            <person name="Willett C.S."/>
            <person name="Edmands S."/>
            <person name="Li W."/>
            <person name="Burton R.S."/>
        </authorList>
    </citation>
    <scope>NUCLEOTIDE SEQUENCE [LARGE SCALE GENOMIC DNA]</scope>
    <source>
        <strain evidence="3 4">San Diego</strain>
    </source>
</reference>
<protein>
    <recommendedName>
        <fullName evidence="2">Methyltransferase domain-containing protein</fullName>
    </recommendedName>
</protein>
<dbReference type="Pfam" id="PF13649">
    <property type="entry name" value="Methyltransf_25"/>
    <property type="match status" value="1"/>
</dbReference>
<dbReference type="InterPro" id="IPR029063">
    <property type="entry name" value="SAM-dependent_MTases_sf"/>
</dbReference>
<dbReference type="AlphaFoldDB" id="A0A553PKU8"/>
<dbReference type="EMBL" id="VCGU01000003">
    <property type="protein sequence ID" value="TRY78302.1"/>
    <property type="molecule type" value="Genomic_DNA"/>
</dbReference>
<evidence type="ECO:0000313" key="3">
    <source>
        <dbReference type="EMBL" id="TRY78302.1"/>
    </source>
</evidence>
<dbReference type="STRING" id="6832.A0A553PKU8"/>